<gene>
    <name evidence="1" type="ORF">HGRIS_004204</name>
</gene>
<keyword evidence="2" id="KW-1185">Reference proteome</keyword>
<dbReference type="InterPro" id="IPR032675">
    <property type="entry name" value="LRR_dom_sf"/>
</dbReference>
<dbReference type="Proteomes" id="UP001556367">
    <property type="component" value="Unassembled WGS sequence"/>
</dbReference>
<evidence type="ECO:0000313" key="2">
    <source>
        <dbReference type="Proteomes" id="UP001556367"/>
    </source>
</evidence>
<dbReference type="EMBL" id="JASNQZ010000007">
    <property type="protein sequence ID" value="KAL0955320.1"/>
    <property type="molecule type" value="Genomic_DNA"/>
</dbReference>
<evidence type="ECO:0008006" key="3">
    <source>
        <dbReference type="Google" id="ProtNLM"/>
    </source>
</evidence>
<proteinExistence type="predicted"/>
<dbReference type="SUPFAM" id="SSF52047">
    <property type="entry name" value="RNI-like"/>
    <property type="match status" value="1"/>
</dbReference>
<protein>
    <recommendedName>
        <fullName evidence="3">F-box domain-containing protein</fullName>
    </recommendedName>
</protein>
<dbReference type="Gene3D" id="3.80.10.10">
    <property type="entry name" value="Ribonuclease Inhibitor"/>
    <property type="match status" value="1"/>
</dbReference>
<evidence type="ECO:0000313" key="1">
    <source>
        <dbReference type="EMBL" id="KAL0955320.1"/>
    </source>
</evidence>
<sequence length="522" mass="58098">MHRCLLSDDILSRIIDFIVPLTSSLNPRTSGYRDGHLQGTLSSLARTCRTLSEPSLRRLWREMLSLTPLFALISYGSQAATQSLQECLPSSEQQYWARLRYYACHIHCLTISDREEDWHISTDALAILAASSSPLLPHLQSLDWSCRDLAQHIHFLLSSSVTKLALSIEHLLPSGVSTSPDAHNAFSLIVQQCPLVTELTIRTDLSSPLNLDIPNHPSQFSELLALRSLTLCPRIASFVTLSQIGILPRLQQLAIDLTSCSFQPEFLERLLFHRVEQLEVACRSNTTILIAFLDAFQPINVTHLTIRCDSGGDSSEIARLHECLSRFTSLTRLLYIDTCIPINPIASSVFSPLSSLQSLVELWIVNDNLRGDDSLITFVAMAFPSLQRLYLHWHESTNSPQVTLMGLQPLAMRCTSLRSLTLPSVLTDATFNGVPAHGRLRQSACALSQLHIGRARAADPEYITSILSNYFPRLRVIHTSGGAGYGVRSDDDYSGWEKVERLLRSHSEVGSMSSSKVEPNSK</sequence>
<name>A0ABR3JIM4_9AGAR</name>
<comment type="caution">
    <text evidence="1">The sequence shown here is derived from an EMBL/GenBank/DDBJ whole genome shotgun (WGS) entry which is preliminary data.</text>
</comment>
<organism evidence="1 2">
    <name type="scientific">Hohenbuehelia grisea</name>
    <dbReference type="NCBI Taxonomy" id="104357"/>
    <lineage>
        <taxon>Eukaryota</taxon>
        <taxon>Fungi</taxon>
        <taxon>Dikarya</taxon>
        <taxon>Basidiomycota</taxon>
        <taxon>Agaricomycotina</taxon>
        <taxon>Agaricomycetes</taxon>
        <taxon>Agaricomycetidae</taxon>
        <taxon>Agaricales</taxon>
        <taxon>Pleurotineae</taxon>
        <taxon>Pleurotaceae</taxon>
        <taxon>Hohenbuehelia</taxon>
    </lineage>
</organism>
<reference evidence="2" key="1">
    <citation type="submission" date="2024-06" db="EMBL/GenBank/DDBJ databases">
        <title>Multi-omics analyses provide insights into the biosynthesis of the anticancer antibiotic pleurotin in Hohenbuehelia grisea.</title>
        <authorList>
            <person name="Weaver J.A."/>
            <person name="Alberti F."/>
        </authorList>
    </citation>
    <scope>NUCLEOTIDE SEQUENCE [LARGE SCALE GENOMIC DNA]</scope>
    <source>
        <strain evidence="2">T-177</strain>
    </source>
</reference>
<accession>A0ABR3JIM4</accession>